<dbReference type="HOGENOM" id="CLU_2537134_0_0_7"/>
<dbReference type="AlphaFoldDB" id="M1PBV9"/>
<reference evidence="2" key="1">
    <citation type="journal article" date="2013" name="Stand. Genomic Sci.">
        <title>Complete genome sequence of Desulfocapsa sulfexigens, a marine deltaproteobacterium specialized in disproportionating inorganic sulfur compounds.</title>
        <authorList>
            <person name="Finster K.W."/>
            <person name="Kjeldsen K.U."/>
            <person name="Kube M."/>
            <person name="Reinhardt R."/>
            <person name="Mussmann M."/>
            <person name="Amann R."/>
            <person name="Schreiber L."/>
        </authorList>
    </citation>
    <scope>NUCLEOTIDE SEQUENCE [LARGE SCALE GENOMIC DNA]</scope>
    <source>
        <strain evidence="2">DSM 10523 / SB164P1</strain>
    </source>
</reference>
<gene>
    <name evidence="1" type="ordered locus">UWK_00670</name>
</gene>
<keyword evidence="2" id="KW-1185">Reference proteome</keyword>
<dbReference type="Proteomes" id="UP000011721">
    <property type="component" value="Chromosome"/>
</dbReference>
<dbReference type="EMBL" id="CP003985">
    <property type="protein sequence ID" value="AGF77250.1"/>
    <property type="molecule type" value="Genomic_DNA"/>
</dbReference>
<sequence>MCLEFNEENREEEDDEMYEVGAYKSYTTVRNSMKPWGTKNAIVYNDVMEELNYSDNDGRLYTLKLFTHHPLDDRIVLGSSDPL</sequence>
<evidence type="ECO:0000313" key="1">
    <source>
        <dbReference type="EMBL" id="AGF77250.1"/>
    </source>
</evidence>
<name>M1PBV9_DESSD</name>
<evidence type="ECO:0000313" key="2">
    <source>
        <dbReference type="Proteomes" id="UP000011721"/>
    </source>
</evidence>
<proteinExistence type="predicted"/>
<accession>M1PBV9</accession>
<dbReference type="RefSeq" id="WP_015402946.1">
    <property type="nucleotide sequence ID" value="NC_020304.1"/>
</dbReference>
<dbReference type="KEGG" id="dsf:UWK_00670"/>
<organism evidence="1 2">
    <name type="scientific">Desulfocapsa sulfexigens (strain DSM 10523 / SB164P1)</name>
    <dbReference type="NCBI Taxonomy" id="1167006"/>
    <lineage>
        <taxon>Bacteria</taxon>
        <taxon>Pseudomonadati</taxon>
        <taxon>Thermodesulfobacteriota</taxon>
        <taxon>Desulfobulbia</taxon>
        <taxon>Desulfobulbales</taxon>
        <taxon>Desulfocapsaceae</taxon>
        <taxon>Desulfocapsa</taxon>
    </lineage>
</organism>
<protein>
    <submittedName>
        <fullName evidence="1">Uncharacterized protein</fullName>
    </submittedName>
</protein>